<keyword evidence="2" id="KW-1185">Reference proteome</keyword>
<gene>
    <name evidence="1" type="ORF">J2Z19_002012</name>
</gene>
<comment type="caution">
    <text evidence="1">The sequence shown here is derived from an EMBL/GenBank/DDBJ whole genome shotgun (WGS) entry which is preliminary data.</text>
</comment>
<proteinExistence type="predicted"/>
<evidence type="ECO:0000313" key="2">
    <source>
        <dbReference type="Proteomes" id="UP000823773"/>
    </source>
</evidence>
<name>A0ACC5SU10_ENSAD</name>
<reference evidence="1" key="1">
    <citation type="submission" date="2021-03" db="EMBL/GenBank/DDBJ databases">
        <title>Genomic Encyclopedia of Type Strains, Phase IV (KMG-IV): sequencing the most valuable type-strain genomes for metagenomic binning, comparative biology and taxonomic classification.</title>
        <authorList>
            <person name="Goeker M."/>
        </authorList>
    </citation>
    <scope>NUCLEOTIDE SEQUENCE</scope>
    <source>
        <strain evidence="1">DSM 18131</strain>
    </source>
</reference>
<dbReference type="EMBL" id="JAGGJR010000002">
    <property type="protein sequence ID" value="MBP1872300.1"/>
    <property type="molecule type" value="Genomic_DNA"/>
</dbReference>
<sequence length="163" mass="17774">MRMTLHTDYALRMLIYVATRPDKMCTVNEVASAYDLSRNHLLKVAQTLRDLGLVETTRGRSGGIRLAKVPEEIAVGALVRATEEEFLLAECMQAGGRACAISPACRLKGMLHEALGAFLAVLDKYTLADIVENRASLGPLLGIDTAAVHQAKEAKGEQECYRN</sequence>
<organism evidence="1 2">
    <name type="scientific">Ensifer adhaerens</name>
    <name type="common">Sinorhizobium morelense</name>
    <dbReference type="NCBI Taxonomy" id="106592"/>
    <lineage>
        <taxon>Bacteria</taxon>
        <taxon>Pseudomonadati</taxon>
        <taxon>Pseudomonadota</taxon>
        <taxon>Alphaproteobacteria</taxon>
        <taxon>Hyphomicrobiales</taxon>
        <taxon>Rhizobiaceae</taxon>
        <taxon>Sinorhizobium/Ensifer group</taxon>
        <taxon>Ensifer</taxon>
    </lineage>
</organism>
<evidence type="ECO:0000313" key="1">
    <source>
        <dbReference type="EMBL" id="MBP1872300.1"/>
    </source>
</evidence>
<protein>
    <submittedName>
        <fullName evidence="1">Rrf2 family nitric oxide-sensitive transcriptional repressor</fullName>
    </submittedName>
</protein>
<dbReference type="Proteomes" id="UP000823773">
    <property type="component" value="Unassembled WGS sequence"/>
</dbReference>
<accession>A0ACC5SU10</accession>